<protein>
    <recommendedName>
        <fullName evidence="1">Plastocyanin-like domain-containing protein</fullName>
    </recommendedName>
</protein>
<organism evidence="2 3">
    <name type="scientific">Skermanella aerolata</name>
    <dbReference type="NCBI Taxonomy" id="393310"/>
    <lineage>
        <taxon>Bacteria</taxon>
        <taxon>Pseudomonadati</taxon>
        <taxon>Pseudomonadota</taxon>
        <taxon>Alphaproteobacteria</taxon>
        <taxon>Rhodospirillales</taxon>
        <taxon>Azospirillaceae</taxon>
        <taxon>Skermanella</taxon>
    </lineage>
</organism>
<sequence>MLRREFLKYGAGLAGVAAVQTVSGSLLAQTSSPAPPIFLRIQDVDVELIDGSSVFMWAFSQGAGKPSVPGPVIRVKQGQSVTLSVENLSPSAHSVQILGIPGASFGPIEPGQIGGVTFTASLAGTYFYVDPDRAPLNRLLGLHGALVVEPAASPSGGPVTPYGETQTTPGVRALFSALGNHSRFPGRPWLLGRDKIWVLNQIDPRINKLAEADDLAGALELVGSFLPRYFTLNGLSGVDAAHDEPTVPRGRVGQPLLLRALNAGLATHSLHIHGNHVFTTAEIVSNSHEVRVLNNIIEEDTWSMPPLMRRDLLLPFTKPPEIPDAAWPPRQEKFPLLYPMHCHNEISQTSAGGSYPLGLVTDWVLEGPL</sequence>
<evidence type="ECO:0000313" key="3">
    <source>
        <dbReference type="Proteomes" id="UP000321523"/>
    </source>
</evidence>
<evidence type="ECO:0000259" key="1">
    <source>
        <dbReference type="Pfam" id="PF07732"/>
    </source>
</evidence>
<dbReference type="Gene3D" id="2.60.40.420">
    <property type="entry name" value="Cupredoxins - blue copper proteins"/>
    <property type="match status" value="1"/>
</dbReference>
<dbReference type="AlphaFoldDB" id="A0A512E4N9"/>
<dbReference type="RefSeq" id="WP_147041347.1">
    <property type="nucleotide sequence ID" value="NZ_JBNPXK010000025.1"/>
</dbReference>
<dbReference type="InterPro" id="IPR008972">
    <property type="entry name" value="Cupredoxin"/>
</dbReference>
<reference evidence="2 3" key="1">
    <citation type="submission" date="2019-07" db="EMBL/GenBank/DDBJ databases">
        <title>Whole genome shotgun sequence of Skermanella aerolata NBRC 106429.</title>
        <authorList>
            <person name="Hosoyama A."/>
            <person name="Uohara A."/>
            <person name="Ohji S."/>
            <person name="Ichikawa N."/>
        </authorList>
    </citation>
    <scope>NUCLEOTIDE SEQUENCE [LARGE SCALE GENOMIC DNA]</scope>
    <source>
        <strain evidence="2 3">NBRC 106429</strain>
    </source>
</reference>
<dbReference type="Proteomes" id="UP000321523">
    <property type="component" value="Unassembled WGS sequence"/>
</dbReference>
<name>A0A512E4N9_9PROT</name>
<dbReference type="Pfam" id="PF07732">
    <property type="entry name" value="Cu-oxidase_3"/>
    <property type="match status" value="1"/>
</dbReference>
<dbReference type="SUPFAM" id="SSF49503">
    <property type="entry name" value="Cupredoxins"/>
    <property type="match status" value="2"/>
</dbReference>
<comment type="caution">
    <text evidence="2">The sequence shown here is derived from an EMBL/GenBank/DDBJ whole genome shotgun (WGS) entry which is preliminary data.</text>
</comment>
<proteinExistence type="predicted"/>
<dbReference type="InterPro" id="IPR011707">
    <property type="entry name" value="Cu-oxidase-like_N"/>
</dbReference>
<gene>
    <name evidence="2" type="ORF">SAE02_78290</name>
</gene>
<dbReference type="EMBL" id="BJYZ01000129">
    <property type="protein sequence ID" value="GEO43681.1"/>
    <property type="molecule type" value="Genomic_DNA"/>
</dbReference>
<evidence type="ECO:0000313" key="2">
    <source>
        <dbReference type="EMBL" id="GEO43681.1"/>
    </source>
</evidence>
<dbReference type="OrthoDB" id="9757546at2"/>
<keyword evidence="3" id="KW-1185">Reference proteome</keyword>
<dbReference type="GO" id="GO:0005507">
    <property type="term" value="F:copper ion binding"/>
    <property type="evidence" value="ECO:0007669"/>
    <property type="project" value="InterPro"/>
</dbReference>
<accession>A0A512E4N9</accession>
<feature type="domain" description="Plastocyanin-like" evidence="1">
    <location>
        <begin position="67"/>
        <end position="151"/>
    </location>
</feature>